<sequence length="504" mass="57725">MADWPPPEPFQKTPMQPHSLIEPLDLKELESSSPTSSSNASTPGVFLEEPASPPHVQTVPDNSHNEPLLKVDIPNVLGRFMEQRRSSDYCPGSKKYKVTRQYLESVCIDPQRDTALEEIDVTDNEIHDLPSCIAELPNLETLILDRNRMVNFPMAILHCKKLEVLSMKQQRISPSISPLNLADKHRLYDIPFELGTFCSNLTELYLSENSIKDLPSNFHKLSKLRILDLSANMLKEFSPCLYKMTSLITLILSGNQIEAIGSDIKNLTNLQMFRIANNQLKSLPDELCCLKNISTLSIRNNQLKALPVEIDNLDALKYSDSTASQSIQSDGLYLDGNDFMFPPKAICEKGSKQISMYLRRMRENPDDLNELLERCRLTNKQTEPARFGLLTDKYLWDLAGNIGFWWTQLASELNFSHDQVQQFQMNYPGDVKAQICNMIRAWRDGQLSKCDNEPWFKVILQQSGKTQCDMINSILVDELKSVFKRIDHTDMMERLERDMKDSNW</sequence>
<evidence type="ECO:0000313" key="2">
    <source>
        <dbReference type="EMBL" id="CAH1794983.1"/>
    </source>
</evidence>
<evidence type="ECO:0000313" key="3">
    <source>
        <dbReference type="Proteomes" id="UP000749559"/>
    </source>
</evidence>
<gene>
    <name evidence="2" type="ORF">OFUS_LOCUS19585</name>
</gene>
<dbReference type="SUPFAM" id="SSF47986">
    <property type="entry name" value="DEATH domain"/>
    <property type="match status" value="1"/>
</dbReference>
<evidence type="ECO:0000256" key="1">
    <source>
        <dbReference type="SAM" id="MobiDB-lite"/>
    </source>
</evidence>
<dbReference type="PANTHER" id="PTHR45752">
    <property type="entry name" value="LEUCINE-RICH REPEAT-CONTAINING"/>
    <property type="match status" value="1"/>
</dbReference>
<dbReference type="InterPro" id="IPR003591">
    <property type="entry name" value="Leu-rich_rpt_typical-subtyp"/>
</dbReference>
<dbReference type="AlphaFoldDB" id="A0A8J1U5K2"/>
<dbReference type="Pfam" id="PF00531">
    <property type="entry name" value="Death"/>
    <property type="match status" value="1"/>
</dbReference>
<dbReference type="InterPro" id="IPR032675">
    <property type="entry name" value="LRR_dom_sf"/>
</dbReference>
<dbReference type="PROSITE" id="PS51450">
    <property type="entry name" value="LRR"/>
    <property type="match status" value="1"/>
</dbReference>
<proteinExistence type="predicted"/>
<dbReference type="SMART" id="SM00369">
    <property type="entry name" value="LRR_TYP"/>
    <property type="match status" value="6"/>
</dbReference>
<protein>
    <submittedName>
        <fullName evidence="2">Uncharacterized protein</fullName>
    </submittedName>
</protein>
<dbReference type="Pfam" id="PF13855">
    <property type="entry name" value="LRR_8"/>
    <property type="match status" value="1"/>
</dbReference>
<dbReference type="Gene3D" id="3.80.10.10">
    <property type="entry name" value="Ribonuclease Inhibitor"/>
    <property type="match status" value="2"/>
</dbReference>
<dbReference type="InterPro" id="IPR011029">
    <property type="entry name" value="DEATH-like_dom_sf"/>
</dbReference>
<dbReference type="Proteomes" id="UP000749559">
    <property type="component" value="Unassembled WGS sequence"/>
</dbReference>
<dbReference type="SMART" id="SM00364">
    <property type="entry name" value="LRR_BAC"/>
    <property type="match status" value="5"/>
</dbReference>
<dbReference type="SUPFAM" id="SSF52058">
    <property type="entry name" value="L domain-like"/>
    <property type="match status" value="1"/>
</dbReference>
<feature type="compositionally biased region" description="Low complexity" evidence="1">
    <location>
        <begin position="31"/>
        <end position="43"/>
    </location>
</feature>
<feature type="region of interest" description="Disordered" evidence="1">
    <location>
        <begin position="1"/>
        <end position="67"/>
    </location>
</feature>
<dbReference type="PROSITE" id="PS50017">
    <property type="entry name" value="DEATH_DOMAIN"/>
    <property type="match status" value="1"/>
</dbReference>
<comment type="caution">
    <text evidence="2">The sequence shown here is derived from an EMBL/GenBank/DDBJ whole genome shotgun (WGS) entry which is preliminary data.</text>
</comment>
<keyword evidence="3" id="KW-1185">Reference proteome</keyword>
<dbReference type="InterPro" id="IPR001611">
    <property type="entry name" value="Leu-rich_rpt"/>
</dbReference>
<dbReference type="EMBL" id="CAIIXF020000009">
    <property type="protein sequence ID" value="CAH1794983.1"/>
    <property type="molecule type" value="Genomic_DNA"/>
</dbReference>
<organism evidence="2 3">
    <name type="scientific">Owenia fusiformis</name>
    <name type="common">Polychaete worm</name>
    <dbReference type="NCBI Taxonomy" id="6347"/>
    <lineage>
        <taxon>Eukaryota</taxon>
        <taxon>Metazoa</taxon>
        <taxon>Spiralia</taxon>
        <taxon>Lophotrochozoa</taxon>
        <taxon>Annelida</taxon>
        <taxon>Polychaeta</taxon>
        <taxon>Sedentaria</taxon>
        <taxon>Canalipalpata</taxon>
        <taxon>Sabellida</taxon>
        <taxon>Oweniida</taxon>
        <taxon>Oweniidae</taxon>
        <taxon>Owenia</taxon>
    </lineage>
</organism>
<accession>A0A8J1U5K2</accession>
<dbReference type="CDD" id="cd01670">
    <property type="entry name" value="Death"/>
    <property type="match status" value="1"/>
</dbReference>
<dbReference type="InterPro" id="IPR050715">
    <property type="entry name" value="LRR-SigEffector_domain"/>
</dbReference>
<dbReference type="PANTHER" id="PTHR45752:SF195">
    <property type="entry name" value="LEUCINE-RICH REPEAT (LRR) FAMILY PROTEIN-RELATED"/>
    <property type="match status" value="1"/>
</dbReference>
<dbReference type="GO" id="GO:0007165">
    <property type="term" value="P:signal transduction"/>
    <property type="evidence" value="ECO:0007669"/>
    <property type="project" value="InterPro"/>
</dbReference>
<name>A0A8J1U5K2_OWEFU</name>
<dbReference type="InterPro" id="IPR000488">
    <property type="entry name" value="Death_dom"/>
</dbReference>
<dbReference type="Gene3D" id="1.10.533.10">
    <property type="entry name" value="Death Domain, Fas"/>
    <property type="match status" value="1"/>
</dbReference>
<reference evidence="2" key="1">
    <citation type="submission" date="2022-03" db="EMBL/GenBank/DDBJ databases">
        <authorList>
            <person name="Martin C."/>
        </authorList>
    </citation>
    <scope>NUCLEOTIDE SEQUENCE</scope>
</reference>
<dbReference type="OrthoDB" id="2021138at2759"/>